<reference evidence="2 3" key="1">
    <citation type="submission" date="2017-12" db="EMBL/GenBank/DDBJ databases">
        <title>Integrating genomic resources of turbot (Scophthalmus maximus) in depth evaluation of genetic and physical mapping variation across individuals.</title>
        <authorList>
            <person name="Martinez P."/>
        </authorList>
    </citation>
    <scope>NUCLEOTIDE SEQUENCE [LARGE SCALE GENOMIC DNA]</scope>
</reference>
<name>A0A2U9CKH0_SCOMX</name>
<evidence type="ECO:0000313" key="3">
    <source>
        <dbReference type="Proteomes" id="UP000246464"/>
    </source>
</evidence>
<dbReference type="AlphaFoldDB" id="A0A2U9CKH0"/>
<gene>
    <name evidence="2" type="ORF">SMAX5B_021960</name>
</gene>
<keyword evidence="3" id="KW-1185">Reference proteome</keyword>
<evidence type="ECO:0000256" key="1">
    <source>
        <dbReference type="SAM" id="MobiDB-lite"/>
    </source>
</evidence>
<dbReference type="EMBL" id="CP026259">
    <property type="protein sequence ID" value="AWP16279.1"/>
    <property type="molecule type" value="Genomic_DNA"/>
</dbReference>
<sequence>MTQAKSETQRLHEDIPTAGLRRRTVTQREQEGRGLFRLETIVKFRIHIIGSCRITVRFTLHDSLRSHRPVHRQLDWRQWVPHYTTVQR</sequence>
<accession>A0A2U9CKH0</accession>
<proteinExistence type="predicted"/>
<organism evidence="2 3">
    <name type="scientific">Scophthalmus maximus</name>
    <name type="common">Turbot</name>
    <name type="synonym">Psetta maxima</name>
    <dbReference type="NCBI Taxonomy" id="52904"/>
    <lineage>
        <taxon>Eukaryota</taxon>
        <taxon>Metazoa</taxon>
        <taxon>Chordata</taxon>
        <taxon>Craniata</taxon>
        <taxon>Vertebrata</taxon>
        <taxon>Euteleostomi</taxon>
        <taxon>Actinopterygii</taxon>
        <taxon>Neopterygii</taxon>
        <taxon>Teleostei</taxon>
        <taxon>Neoteleostei</taxon>
        <taxon>Acanthomorphata</taxon>
        <taxon>Carangaria</taxon>
        <taxon>Pleuronectiformes</taxon>
        <taxon>Pleuronectoidei</taxon>
        <taxon>Scophthalmidae</taxon>
        <taxon>Scophthalmus</taxon>
    </lineage>
</organism>
<feature type="region of interest" description="Disordered" evidence="1">
    <location>
        <begin position="1"/>
        <end position="30"/>
    </location>
</feature>
<dbReference type="Proteomes" id="UP000246464">
    <property type="component" value="Chromosome 17"/>
</dbReference>
<evidence type="ECO:0000313" key="2">
    <source>
        <dbReference type="EMBL" id="AWP16279.1"/>
    </source>
</evidence>
<protein>
    <submittedName>
        <fullName evidence="2">Uncharacterized protein</fullName>
    </submittedName>
</protein>